<keyword evidence="6" id="KW-0460">Magnesium</keyword>
<dbReference type="InterPro" id="IPR015797">
    <property type="entry name" value="NUDIX_hydrolase-like_dom_sf"/>
</dbReference>
<accession>A0A0L0BQF8</accession>
<evidence type="ECO:0000256" key="4">
    <source>
        <dbReference type="ARBA" id="ARBA00022723"/>
    </source>
</evidence>
<dbReference type="SUPFAM" id="SSF55811">
    <property type="entry name" value="Nudix"/>
    <property type="match status" value="1"/>
</dbReference>
<dbReference type="AlphaFoldDB" id="A0A0L0BQF8"/>
<evidence type="ECO:0000313" key="9">
    <source>
        <dbReference type="Proteomes" id="UP000037069"/>
    </source>
</evidence>
<evidence type="ECO:0008006" key="10">
    <source>
        <dbReference type="Google" id="ProtNLM"/>
    </source>
</evidence>
<proteinExistence type="inferred from homology"/>
<keyword evidence="5" id="KW-0378">Hydrolase</keyword>
<keyword evidence="7" id="KW-0464">Manganese</keyword>
<comment type="cofactor">
    <cofactor evidence="2">
        <name>Mg(2+)</name>
        <dbReference type="ChEBI" id="CHEBI:18420"/>
    </cofactor>
</comment>
<dbReference type="EMBL" id="JRES01001524">
    <property type="protein sequence ID" value="KNC22246.1"/>
    <property type="molecule type" value="Genomic_DNA"/>
</dbReference>
<comment type="similarity">
    <text evidence="3">Belongs to the Nudix hydrolase family.</text>
</comment>
<evidence type="ECO:0000256" key="6">
    <source>
        <dbReference type="ARBA" id="ARBA00022842"/>
    </source>
</evidence>
<organism evidence="8 9">
    <name type="scientific">Lucilia cuprina</name>
    <name type="common">Green bottle fly</name>
    <name type="synonym">Australian sheep blowfly</name>
    <dbReference type="NCBI Taxonomy" id="7375"/>
    <lineage>
        <taxon>Eukaryota</taxon>
        <taxon>Metazoa</taxon>
        <taxon>Ecdysozoa</taxon>
        <taxon>Arthropoda</taxon>
        <taxon>Hexapoda</taxon>
        <taxon>Insecta</taxon>
        <taxon>Pterygota</taxon>
        <taxon>Neoptera</taxon>
        <taxon>Endopterygota</taxon>
        <taxon>Diptera</taxon>
        <taxon>Brachycera</taxon>
        <taxon>Muscomorpha</taxon>
        <taxon>Oestroidea</taxon>
        <taxon>Calliphoridae</taxon>
        <taxon>Luciliinae</taxon>
        <taxon>Lucilia</taxon>
    </lineage>
</organism>
<evidence type="ECO:0000256" key="7">
    <source>
        <dbReference type="ARBA" id="ARBA00023211"/>
    </source>
</evidence>
<dbReference type="GO" id="GO:0046872">
    <property type="term" value="F:metal ion binding"/>
    <property type="evidence" value="ECO:0007669"/>
    <property type="project" value="UniProtKB-KW"/>
</dbReference>
<evidence type="ECO:0000256" key="5">
    <source>
        <dbReference type="ARBA" id="ARBA00022801"/>
    </source>
</evidence>
<dbReference type="PANTHER" id="PTHR12318:SF0">
    <property type="entry name" value="ACYL-COENZYME A DIPHOSPHATASE NUDT19"/>
    <property type="match status" value="1"/>
</dbReference>
<comment type="cofactor">
    <cofactor evidence="1">
        <name>Mn(2+)</name>
        <dbReference type="ChEBI" id="CHEBI:29035"/>
    </cofactor>
</comment>
<dbReference type="Proteomes" id="UP000037069">
    <property type="component" value="Unassembled WGS sequence"/>
</dbReference>
<dbReference type="InterPro" id="IPR039121">
    <property type="entry name" value="NUDT19"/>
</dbReference>
<dbReference type="GO" id="GO:0016818">
    <property type="term" value="F:hydrolase activity, acting on acid anhydrides, in phosphorus-containing anhydrides"/>
    <property type="evidence" value="ECO:0007669"/>
    <property type="project" value="InterPro"/>
</dbReference>
<evidence type="ECO:0000256" key="2">
    <source>
        <dbReference type="ARBA" id="ARBA00001946"/>
    </source>
</evidence>
<dbReference type="STRING" id="7375.A0A0L0BQF8"/>
<dbReference type="GO" id="GO:0005739">
    <property type="term" value="C:mitochondrion"/>
    <property type="evidence" value="ECO:0007669"/>
    <property type="project" value="TreeGrafter"/>
</dbReference>
<gene>
    <name evidence="8" type="ORF">FF38_00605</name>
</gene>
<dbReference type="PANTHER" id="PTHR12318">
    <property type="entry name" value="TESTOSTERONE-REGULATED PROTEIN RP2"/>
    <property type="match status" value="1"/>
</dbReference>
<dbReference type="OMA" id="CSDGMVF"/>
<name>A0A0L0BQF8_LUCCU</name>
<dbReference type="OrthoDB" id="1695362at2759"/>
<keyword evidence="9" id="KW-1185">Reference proteome</keyword>
<evidence type="ECO:0000313" key="8">
    <source>
        <dbReference type="EMBL" id="KNC22246.1"/>
    </source>
</evidence>
<reference evidence="8 9" key="1">
    <citation type="journal article" date="2015" name="Nat. Commun.">
        <title>Lucilia cuprina genome unlocks parasitic fly biology to underpin future interventions.</title>
        <authorList>
            <person name="Anstead C.A."/>
            <person name="Korhonen P.K."/>
            <person name="Young N.D."/>
            <person name="Hall R.S."/>
            <person name="Jex A.R."/>
            <person name="Murali S.C."/>
            <person name="Hughes D.S."/>
            <person name="Lee S.F."/>
            <person name="Perry T."/>
            <person name="Stroehlein A.J."/>
            <person name="Ansell B.R."/>
            <person name="Breugelmans B."/>
            <person name="Hofmann A."/>
            <person name="Qu J."/>
            <person name="Dugan S."/>
            <person name="Lee S.L."/>
            <person name="Chao H."/>
            <person name="Dinh H."/>
            <person name="Han Y."/>
            <person name="Doddapaneni H.V."/>
            <person name="Worley K.C."/>
            <person name="Muzny D.M."/>
            <person name="Ioannidis P."/>
            <person name="Waterhouse R.M."/>
            <person name="Zdobnov E.M."/>
            <person name="James P.J."/>
            <person name="Bagnall N.H."/>
            <person name="Kotze A.C."/>
            <person name="Gibbs R.A."/>
            <person name="Richards S."/>
            <person name="Batterham P."/>
            <person name="Gasser R.B."/>
        </authorList>
    </citation>
    <scope>NUCLEOTIDE SEQUENCE [LARGE SCALE GENOMIC DNA]</scope>
    <source>
        <strain evidence="8 9">LS</strain>
        <tissue evidence="8">Full body</tissue>
    </source>
</reference>
<protein>
    <recommendedName>
        <fullName evidence="10">Nudix hydrolase domain-containing protein</fullName>
    </recommendedName>
</protein>
<sequence length="370" mass="43273">MTTNDEKIKTPIWRESSSLIICAKSPEKSNEYDYNILIIKRSDRTALVKNQGVFPGGIYDPFDESIEWLKYFQEFGVEQQLLKELLVIDGETERPKILAPQGTGCYDRFFKSSKIWAREISLRINAIREAFEEVGVFLCRNRQQLHSKSQTGFYLEEYDKLKWQKMVHNDPKEFLNMCKKLKVIPDLWGLQEWCGWASPAIIRKGYETAFFITFLNEIPKVICEETEVKECLWLPPPTYLQMVRQSKLFFLPPQVYELSRLVSQKSYDYLKQFSWERRKKGITMYRPIGHICTDGLVFVLPGDDFYTGDPYKATVARSMDCTRTEFRARTKCLNRIENPGSPNVLLYSNIKPFNGHLMPVSSSEKESHKL</sequence>
<evidence type="ECO:0000256" key="1">
    <source>
        <dbReference type="ARBA" id="ARBA00001936"/>
    </source>
</evidence>
<dbReference type="Gene3D" id="3.90.79.10">
    <property type="entry name" value="Nucleoside Triphosphate Pyrophosphohydrolase"/>
    <property type="match status" value="1"/>
</dbReference>
<evidence type="ECO:0000256" key="3">
    <source>
        <dbReference type="ARBA" id="ARBA00005582"/>
    </source>
</evidence>
<keyword evidence="4" id="KW-0479">Metal-binding</keyword>
<comment type="caution">
    <text evidence="8">The sequence shown here is derived from an EMBL/GenBank/DDBJ whole genome shotgun (WGS) entry which is preliminary data.</text>
</comment>